<dbReference type="GO" id="GO:0009089">
    <property type="term" value="P:lysine biosynthetic process via diaminopimelate"/>
    <property type="evidence" value="ECO:0007669"/>
    <property type="project" value="UniProtKB-UniRule"/>
</dbReference>
<dbReference type="STRING" id="464.Lgor_0844"/>
<feature type="domain" description="Dihydrodipicolinate reductase C-terminal" evidence="15">
    <location>
        <begin position="111"/>
        <end position="243"/>
    </location>
</feature>
<dbReference type="FunFam" id="3.30.360.10:FF:000009">
    <property type="entry name" value="4-hydroxy-tetrahydrodipicolinate reductase"/>
    <property type="match status" value="1"/>
</dbReference>
<feature type="domain" description="Dihydrodipicolinate reductase N-terminal" evidence="14">
    <location>
        <begin position="4"/>
        <end position="107"/>
    </location>
</feature>
<evidence type="ECO:0000259" key="15">
    <source>
        <dbReference type="Pfam" id="PF05173"/>
    </source>
</evidence>
<dbReference type="Gene3D" id="3.30.360.10">
    <property type="entry name" value="Dihydrodipicolinate Reductase, domain 2"/>
    <property type="match status" value="1"/>
</dbReference>
<dbReference type="EC" id="1.17.1.8" evidence="10 13"/>
<keyword evidence="8" id="KW-0457">Lysine biosynthesis</keyword>
<reference evidence="17 19" key="2">
    <citation type="submission" date="2018-06" db="EMBL/GenBank/DDBJ databases">
        <authorList>
            <consortium name="Pathogen Informatics"/>
            <person name="Doyle S."/>
        </authorList>
    </citation>
    <scope>NUCLEOTIDE SEQUENCE [LARGE SCALE GENOMIC DNA]</scope>
    <source>
        <strain evidence="17 19">NCTC11401</strain>
    </source>
</reference>
<dbReference type="GO" id="GO:0005829">
    <property type="term" value="C:cytosol"/>
    <property type="evidence" value="ECO:0007669"/>
    <property type="project" value="TreeGrafter"/>
</dbReference>
<dbReference type="EMBL" id="UGGV01000001">
    <property type="protein sequence ID" value="STO26238.1"/>
    <property type="molecule type" value="Genomic_DNA"/>
</dbReference>
<dbReference type="Proteomes" id="UP000186808">
    <property type="component" value="Unassembled WGS sequence"/>
</dbReference>
<dbReference type="InterPro" id="IPR036291">
    <property type="entry name" value="NAD(P)-bd_dom_sf"/>
</dbReference>
<name>A0A377GN82_9GAMM</name>
<dbReference type="AlphaFoldDB" id="A0A377GN82"/>
<evidence type="ECO:0000256" key="2">
    <source>
        <dbReference type="ARBA" id="ARBA00022490"/>
    </source>
</evidence>
<sequence length="243" mass="26223">MLTRVIVNGAKGKMGALACETLDNHQEFELVAQLGKEDDLAQAIKDTKAQIVVDLTRADCVYQNSLTIINHGARPVIGTSGLLPGHIKELTALCESHRLGGIIVPNFSISAVLMMVFAAKAAEYFPEVEIIEAHHQQKLDAPSGTALKTAEMIASARKNPKNKLNLKELIPGARGGVHCDINIHSLRLPGVIARQQVVFGSVGETLTITDDCIDRRSFMPGIILSCQKVTGLSTLIYGLEHLL</sequence>
<gene>
    <name evidence="17" type="primary">dapB</name>
    <name evidence="17" type="ORF">NCTC11401_03092</name>
    <name evidence="16" type="ORF">SAMN05421777_10776</name>
</gene>
<comment type="catalytic activity">
    <reaction evidence="12">
        <text>(S)-2,3,4,5-tetrahydrodipicolinate + NAD(+) + H2O = (2S,4S)-4-hydroxy-2,3,4,5-tetrahydrodipicolinate + NADH + H(+)</text>
        <dbReference type="Rhea" id="RHEA:35323"/>
        <dbReference type="ChEBI" id="CHEBI:15377"/>
        <dbReference type="ChEBI" id="CHEBI:15378"/>
        <dbReference type="ChEBI" id="CHEBI:16845"/>
        <dbReference type="ChEBI" id="CHEBI:57540"/>
        <dbReference type="ChEBI" id="CHEBI:57945"/>
        <dbReference type="ChEBI" id="CHEBI:67139"/>
        <dbReference type="EC" id="1.17.1.8"/>
    </reaction>
</comment>
<dbReference type="Gene3D" id="3.40.50.720">
    <property type="entry name" value="NAD(P)-binding Rossmann-like Domain"/>
    <property type="match status" value="1"/>
</dbReference>
<dbReference type="InterPro" id="IPR022664">
    <property type="entry name" value="DapB_N_CS"/>
</dbReference>
<dbReference type="NCBIfam" id="TIGR00036">
    <property type="entry name" value="dapB"/>
    <property type="match status" value="1"/>
</dbReference>
<organism evidence="17 19">
    <name type="scientific">Fluoribacter gormanii</name>
    <dbReference type="NCBI Taxonomy" id="464"/>
    <lineage>
        <taxon>Bacteria</taxon>
        <taxon>Pseudomonadati</taxon>
        <taxon>Pseudomonadota</taxon>
        <taxon>Gammaproteobacteria</taxon>
        <taxon>Legionellales</taxon>
        <taxon>Legionellaceae</taxon>
        <taxon>Fluoribacter</taxon>
    </lineage>
</organism>
<dbReference type="PIRSF" id="PIRSF000161">
    <property type="entry name" value="DHPR"/>
    <property type="match status" value="1"/>
</dbReference>
<evidence type="ECO:0000256" key="1">
    <source>
        <dbReference type="ARBA" id="ARBA00006642"/>
    </source>
</evidence>
<evidence type="ECO:0000256" key="4">
    <source>
        <dbReference type="ARBA" id="ARBA00022857"/>
    </source>
</evidence>
<evidence type="ECO:0000313" key="19">
    <source>
        <dbReference type="Proteomes" id="UP000254374"/>
    </source>
</evidence>
<keyword evidence="4" id="KW-0521">NADP</keyword>
<dbReference type="OrthoDB" id="9790352at2"/>
<evidence type="ECO:0000256" key="3">
    <source>
        <dbReference type="ARBA" id="ARBA00022605"/>
    </source>
</evidence>
<dbReference type="PROSITE" id="PS01298">
    <property type="entry name" value="DAPB"/>
    <property type="match status" value="1"/>
</dbReference>
<dbReference type="GO" id="GO:0008839">
    <property type="term" value="F:4-hydroxy-tetrahydrodipicolinate reductase"/>
    <property type="evidence" value="ECO:0007669"/>
    <property type="project" value="UniProtKB-UniRule"/>
</dbReference>
<dbReference type="InterPro" id="IPR023940">
    <property type="entry name" value="DHDPR_bac"/>
</dbReference>
<comment type="catalytic activity">
    <reaction evidence="11">
        <text>(S)-2,3,4,5-tetrahydrodipicolinate + NADP(+) + H2O = (2S,4S)-4-hydroxy-2,3,4,5-tetrahydrodipicolinate + NADPH + H(+)</text>
        <dbReference type="Rhea" id="RHEA:35331"/>
        <dbReference type="ChEBI" id="CHEBI:15377"/>
        <dbReference type="ChEBI" id="CHEBI:15378"/>
        <dbReference type="ChEBI" id="CHEBI:16845"/>
        <dbReference type="ChEBI" id="CHEBI:57783"/>
        <dbReference type="ChEBI" id="CHEBI:58349"/>
        <dbReference type="ChEBI" id="CHEBI:67139"/>
        <dbReference type="EC" id="1.17.1.8"/>
    </reaction>
</comment>
<evidence type="ECO:0000256" key="5">
    <source>
        <dbReference type="ARBA" id="ARBA00022915"/>
    </source>
</evidence>
<evidence type="ECO:0000256" key="7">
    <source>
        <dbReference type="ARBA" id="ARBA00023027"/>
    </source>
</evidence>
<keyword evidence="5" id="KW-0220">Diaminopimelate biosynthesis</keyword>
<dbReference type="CDD" id="cd02274">
    <property type="entry name" value="DHDPR_N"/>
    <property type="match status" value="1"/>
</dbReference>
<evidence type="ECO:0000256" key="13">
    <source>
        <dbReference type="NCBIfam" id="TIGR00036"/>
    </source>
</evidence>
<dbReference type="Pfam" id="PF01113">
    <property type="entry name" value="DapB_N"/>
    <property type="match status" value="1"/>
</dbReference>
<comment type="similarity">
    <text evidence="1">Belongs to the DapB family.</text>
</comment>
<dbReference type="PANTHER" id="PTHR20836">
    <property type="entry name" value="DIHYDRODIPICOLINATE REDUCTASE"/>
    <property type="match status" value="1"/>
</dbReference>
<keyword evidence="18" id="KW-1185">Reference proteome</keyword>
<evidence type="ECO:0000256" key="9">
    <source>
        <dbReference type="ARBA" id="ARBA00037922"/>
    </source>
</evidence>
<dbReference type="PANTHER" id="PTHR20836:SF0">
    <property type="entry name" value="4-HYDROXY-TETRAHYDRODIPICOLINATE REDUCTASE 1, CHLOROPLASTIC-RELATED"/>
    <property type="match status" value="1"/>
</dbReference>
<keyword evidence="7" id="KW-0520">NAD</keyword>
<keyword evidence="3" id="KW-0028">Amino-acid biosynthesis</keyword>
<dbReference type="SUPFAM" id="SSF51735">
    <property type="entry name" value="NAD(P)-binding Rossmann-fold domains"/>
    <property type="match status" value="1"/>
</dbReference>
<dbReference type="EMBL" id="FTNL01000007">
    <property type="protein sequence ID" value="SIR15869.1"/>
    <property type="molecule type" value="Genomic_DNA"/>
</dbReference>
<dbReference type="InterPro" id="IPR000846">
    <property type="entry name" value="DapB_N"/>
</dbReference>
<accession>A0A377GN82</accession>
<dbReference type="SUPFAM" id="SSF55347">
    <property type="entry name" value="Glyceraldehyde-3-phosphate dehydrogenase-like, C-terminal domain"/>
    <property type="match status" value="1"/>
</dbReference>
<evidence type="ECO:0000313" key="18">
    <source>
        <dbReference type="Proteomes" id="UP000186808"/>
    </source>
</evidence>
<evidence type="ECO:0000313" key="17">
    <source>
        <dbReference type="EMBL" id="STO26238.1"/>
    </source>
</evidence>
<evidence type="ECO:0000259" key="14">
    <source>
        <dbReference type="Pfam" id="PF01113"/>
    </source>
</evidence>
<dbReference type="GO" id="GO:0019877">
    <property type="term" value="P:diaminopimelate biosynthetic process"/>
    <property type="evidence" value="ECO:0007669"/>
    <property type="project" value="UniProtKB-KW"/>
</dbReference>
<keyword evidence="6 17" id="KW-0560">Oxidoreductase</keyword>
<evidence type="ECO:0000256" key="12">
    <source>
        <dbReference type="ARBA" id="ARBA00049396"/>
    </source>
</evidence>
<dbReference type="Pfam" id="PF05173">
    <property type="entry name" value="DapB_C"/>
    <property type="match status" value="1"/>
</dbReference>
<reference evidence="16 18" key="1">
    <citation type="submission" date="2017-01" db="EMBL/GenBank/DDBJ databases">
        <authorList>
            <person name="Varghese N."/>
            <person name="Submissions S."/>
        </authorList>
    </citation>
    <scope>NUCLEOTIDE SEQUENCE [LARGE SCALE GENOMIC DNA]</scope>
    <source>
        <strain evidence="16 18">ATCC 33342</strain>
    </source>
</reference>
<evidence type="ECO:0000256" key="8">
    <source>
        <dbReference type="ARBA" id="ARBA00023154"/>
    </source>
</evidence>
<evidence type="ECO:0000256" key="11">
    <source>
        <dbReference type="ARBA" id="ARBA00049080"/>
    </source>
</evidence>
<dbReference type="InterPro" id="IPR022663">
    <property type="entry name" value="DapB_C"/>
</dbReference>
<dbReference type="RefSeq" id="WP_058467351.1">
    <property type="nucleotide sequence ID" value="NZ_CAAAIX010000005.1"/>
</dbReference>
<comment type="pathway">
    <text evidence="9">Amino-acid biosynthesis; L-lysine biosynthesis via DAP pathway; (S)-tetrahydrodipicolinate from L-aspartate: step 4/4.</text>
</comment>
<evidence type="ECO:0000256" key="6">
    <source>
        <dbReference type="ARBA" id="ARBA00023002"/>
    </source>
</evidence>
<dbReference type="Proteomes" id="UP000254374">
    <property type="component" value="Unassembled WGS sequence"/>
</dbReference>
<evidence type="ECO:0000256" key="10">
    <source>
        <dbReference type="ARBA" id="ARBA00038983"/>
    </source>
</evidence>
<proteinExistence type="inferred from homology"/>
<keyword evidence="2" id="KW-0963">Cytoplasm</keyword>
<protein>
    <recommendedName>
        <fullName evidence="10 13">4-hydroxy-tetrahydrodipicolinate reductase</fullName>
        <ecNumber evidence="10 13">1.17.1.8</ecNumber>
    </recommendedName>
</protein>
<evidence type="ECO:0000313" key="16">
    <source>
        <dbReference type="EMBL" id="SIR15869.1"/>
    </source>
</evidence>